<dbReference type="GO" id="GO:0042545">
    <property type="term" value="P:cell wall modification"/>
    <property type="evidence" value="ECO:0007669"/>
    <property type="project" value="InterPro"/>
</dbReference>
<dbReference type="InterPro" id="IPR011050">
    <property type="entry name" value="Pectin_lyase_fold/virulence"/>
</dbReference>
<evidence type="ECO:0000259" key="8">
    <source>
        <dbReference type="Pfam" id="PF01095"/>
    </source>
</evidence>
<keyword evidence="7" id="KW-0732">Signal</keyword>
<dbReference type="PANTHER" id="PTHR31321:SF137">
    <property type="entry name" value="PECTIN METHYL ESTERASE (EUROFUNG)"/>
    <property type="match status" value="1"/>
</dbReference>
<dbReference type="Gene3D" id="2.160.20.10">
    <property type="entry name" value="Single-stranded right-handed beta-helix, Pectin lyase-like"/>
    <property type="match status" value="1"/>
</dbReference>
<evidence type="ECO:0000256" key="1">
    <source>
        <dbReference type="ARBA" id="ARBA00005184"/>
    </source>
</evidence>
<sequence length="406" mass="44775">MSHFTWVASLIIIHCTLFVSSNKIFPPRQLPTFTDKHQPTLYQPQSSTLLPSVGSPDSRSQIDGNGEGSPFFNSTKLPNPTIIVNQGTHHPGEFRTIQSAVNSLRNLTGPQVIYVHDGVYREQVYIDYEAPLIIHGRKPPTSGKNFVTVVFSLSAKEAKSNQASATLNVLKDEDVINEFGHTTDNQALALNAQGYRQAFYNCAFKSYQDTVRAYKGVQLFSRCEISGAVDRFPGSMDVALLPIHPKLLLECSITASGRHLNDTAGFFVFNNATVYSAGALAGSAYLGRPWGKGAKVTFQNSNLTDVINPAGWLAWSPNDPRTEKVQFQEYGNYGSGAKENRSYNTPLSSPHLPENILGSNYLNWVDYSYRPILKISQPSTAHTLTTKGDTQPNFAKRPGRQATLKK</sequence>
<dbReference type="SUPFAM" id="SSF51126">
    <property type="entry name" value="Pectin lyase-like"/>
    <property type="match status" value="1"/>
</dbReference>
<comment type="pathway">
    <text evidence="1">Glycan metabolism; pectin degradation; 2-dehydro-3-deoxy-D-gluconate from pectin: step 1/5.</text>
</comment>
<evidence type="ECO:0000313" key="9">
    <source>
        <dbReference type="EMBL" id="KNZ62352.1"/>
    </source>
</evidence>
<accession>A0A0L6VP02</accession>
<feature type="region of interest" description="Disordered" evidence="6">
    <location>
        <begin position="382"/>
        <end position="406"/>
    </location>
</feature>
<feature type="compositionally biased region" description="Basic residues" evidence="6">
    <location>
        <begin position="397"/>
        <end position="406"/>
    </location>
</feature>
<dbReference type="InterPro" id="IPR000070">
    <property type="entry name" value="Pectinesterase_cat"/>
</dbReference>
<evidence type="ECO:0000256" key="3">
    <source>
        <dbReference type="ARBA" id="ARBA00013229"/>
    </source>
</evidence>
<dbReference type="UniPathway" id="UPA00545">
    <property type="reaction ID" value="UER00823"/>
</dbReference>
<dbReference type="VEuPathDB" id="FungiDB:VP01_1281g5"/>
<dbReference type="EC" id="3.1.1.11" evidence="3"/>
<evidence type="ECO:0000256" key="2">
    <source>
        <dbReference type="ARBA" id="ARBA00008891"/>
    </source>
</evidence>
<name>A0A0L6VP02_9BASI</name>
<proteinExistence type="inferred from homology"/>
<gene>
    <name evidence="9" type="ORF">VP01_1281g5</name>
</gene>
<feature type="compositionally biased region" description="Polar residues" evidence="6">
    <location>
        <begin position="382"/>
        <end position="393"/>
    </location>
</feature>
<dbReference type="Pfam" id="PF01095">
    <property type="entry name" value="Pectinesterase"/>
    <property type="match status" value="1"/>
</dbReference>
<reference evidence="9 10" key="1">
    <citation type="submission" date="2015-08" db="EMBL/GenBank/DDBJ databases">
        <title>Next Generation Sequencing and Analysis of the Genome of Puccinia sorghi L Schw, the Causal Agent of Maize Common Rust.</title>
        <authorList>
            <person name="Rochi L."/>
            <person name="Burguener G."/>
            <person name="Darino M."/>
            <person name="Turjanski A."/>
            <person name="Kreff E."/>
            <person name="Dieguez M.J."/>
            <person name="Sacco F."/>
        </authorList>
    </citation>
    <scope>NUCLEOTIDE SEQUENCE [LARGE SCALE GENOMIC DNA]</scope>
    <source>
        <strain evidence="9 10">RO10H11247</strain>
    </source>
</reference>
<dbReference type="InterPro" id="IPR012334">
    <property type="entry name" value="Pectin_lyas_fold"/>
</dbReference>
<organism evidence="9 10">
    <name type="scientific">Puccinia sorghi</name>
    <dbReference type="NCBI Taxonomy" id="27349"/>
    <lineage>
        <taxon>Eukaryota</taxon>
        <taxon>Fungi</taxon>
        <taxon>Dikarya</taxon>
        <taxon>Basidiomycota</taxon>
        <taxon>Pucciniomycotina</taxon>
        <taxon>Pucciniomycetes</taxon>
        <taxon>Pucciniales</taxon>
        <taxon>Pucciniaceae</taxon>
        <taxon>Puccinia</taxon>
    </lineage>
</organism>
<comment type="caution">
    <text evidence="9">The sequence shown here is derived from an EMBL/GenBank/DDBJ whole genome shotgun (WGS) entry which is preliminary data.</text>
</comment>
<feature type="chain" id="PRO_5011112402" description="pectinesterase" evidence="7">
    <location>
        <begin position="22"/>
        <end position="406"/>
    </location>
</feature>
<feature type="compositionally biased region" description="Polar residues" evidence="6">
    <location>
        <begin position="40"/>
        <end position="63"/>
    </location>
</feature>
<evidence type="ECO:0000256" key="7">
    <source>
        <dbReference type="SAM" id="SignalP"/>
    </source>
</evidence>
<dbReference type="GO" id="GO:0030599">
    <property type="term" value="F:pectinesterase activity"/>
    <property type="evidence" value="ECO:0007669"/>
    <property type="project" value="UniProtKB-EC"/>
</dbReference>
<dbReference type="PANTHER" id="PTHR31321">
    <property type="entry name" value="ACYL-COA THIOESTER HYDROLASE YBHC-RELATED"/>
    <property type="match status" value="1"/>
</dbReference>
<dbReference type="AlphaFoldDB" id="A0A0L6VP02"/>
<feature type="domain" description="Pectinesterase catalytic" evidence="8">
    <location>
        <begin position="90"/>
        <end position="340"/>
    </location>
</feature>
<dbReference type="EMBL" id="LAVV01003132">
    <property type="protein sequence ID" value="KNZ62352.1"/>
    <property type="molecule type" value="Genomic_DNA"/>
</dbReference>
<dbReference type="Proteomes" id="UP000037035">
    <property type="component" value="Unassembled WGS sequence"/>
</dbReference>
<evidence type="ECO:0000313" key="10">
    <source>
        <dbReference type="Proteomes" id="UP000037035"/>
    </source>
</evidence>
<evidence type="ECO:0000256" key="5">
    <source>
        <dbReference type="ARBA" id="ARBA00023085"/>
    </source>
</evidence>
<keyword evidence="5" id="KW-0063">Aspartyl esterase</keyword>
<evidence type="ECO:0000256" key="4">
    <source>
        <dbReference type="ARBA" id="ARBA00022801"/>
    </source>
</evidence>
<feature type="signal peptide" evidence="7">
    <location>
        <begin position="1"/>
        <end position="21"/>
    </location>
</feature>
<keyword evidence="10" id="KW-1185">Reference proteome</keyword>
<keyword evidence="4" id="KW-0378">Hydrolase</keyword>
<evidence type="ECO:0000256" key="6">
    <source>
        <dbReference type="SAM" id="MobiDB-lite"/>
    </source>
</evidence>
<dbReference type="STRING" id="27349.A0A0L6VP02"/>
<dbReference type="GO" id="GO:0045490">
    <property type="term" value="P:pectin catabolic process"/>
    <property type="evidence" value="ECO:0007669"/>
    <property type="project" value="UniProtKB-UniPathway"/>
</dbReference>
<protein>
    <recommendedName>
        <fullName evidence="3">pectinesterase</fullName>
        <ecNumber evidence="3">3.1.1.11</ecNumber>
    </recommendedName>
</protein>
<comment type="similarity">
    <text evidence="2">Belongs to the pectinesterase family.</text>
</comment>
<feature type="region of interest" description="Disordered" evidence="6">
    <location>
        <begin position="35"/>
        <end position="73"/>
    </location>
</feature>
<dbReference type="OrthoDB" id="2019149at2759"/>